<feature type="compositionally biased region" description="Acidic residues" evidence="1">
    <location>
        <begin position="267"/>
        <end position="295"/>
    </location>
</feature>
<protein>
    <submittedName>
        <fullName evidence="2">Uncharacterized protein</fullName>
    </submittedName>
</protein>
<accession>V8R586</accession>
<proteinExistence type="predicted"/>
<reference evidence="2 3" key="1">
    <citation type="journal article" date="2014" name="Genome Announc.">
        <title>Draft Genome Sequence of Pseudomonas moraviensis R28-S.</title>
        <authorList>
            <person name="Hunter S.S."/>
            <person name="Yano H."/>
            <person name="Loftie-Eaton W."/>
            <person name="Hughes J."/>
            <person name="De Gelder L."/>
            <person name="Stragier P."/>
            <person name="De Vos P."/>
            <person name="Settles M.L."/>
            <person name="Top E.M."/>
        </authorList>
    </citation>
    <scope>NUCLEOTIDE SEQUENCE [LARGE SCALE GENOMIC DNA]</scope>
    <source>
        <strain evidence="3">R28</strain>
    </source>
</reference>
<evidence type="ECO:0000313" key="3">
    <source>
        <dbReference type="Proteomes" id="UP000024771"/>
    </source>
</evidence>
<dbReference type="Proteomes" id="UP000024771">
    <property type="component" value="Chromosome"/>
</dbReference>
<comment type="caution">
    <text evidence="2">The sequence shown here is derived from an EMBL/GenBank/DDBJ whole genome shotgun (WGS) entry which is preliminary data.</text>
</comment>
<feature type="compositionally biased region" description="Acidic residues" evidence="1">
    <location>
        <begin position="240"/>
        <end position="261"/>
    </location>
</feature>
<dbReference type="HOGENOM" id="CLU_917875_0_0_6"/>
<evidence type="ECO:0000256" key="1">
    <source>
        <dbReference type="SAM" id="MobiDB-lite"/>
    </source>
</evidence>
<feature type="region of interest" description="Disordered" evidence="1">
    <location>
        <begin position="187"/>
        <end position="303"/>
    </location>
</feature>
<name>V8R586_9PSED</name>
<dbReference type="AlphaFoldDB" id="V8R586"/>
<gene>
    <name evidence="2" type="ORF">PMO01_18410</name>
</gene>
<evidence type="ECO:0000313" key="2">
    <source>
        <dbReference type="EMBL" id="ETF06823.1"/>
    </source>
</evidence>
<sequence length="303" mass="34403">MIRIKYLMKLVKSYEAVKKLKASSFGKQEGQRIELTKDIFKAMVNEKPIESPIAVAIAKTYLTAFPYPISNGLLSYEPLDLALALNHHYLNDLGRPASQLSAIELTQDEAHAIAKALCEDFDPSGIPLDLERKTSGLLGEFRRYLGKNSHIFYTAIEGKRQAQYTALGKGDYYQSTRALKLAELHQEHDQLEEDEESTRRSSSGLQVDNKPSLMERVMAKREAKRNQPAATPTPPQDQTEQIEDSESLELELVEETVEIPEDAYSQDSDDYGMEFEDAEEEEIEMIDYDENEDNSNESWVKLV</sequence>
<organism evidence="2 3">
    <name type="scientific">Pseudomonas moraviensis R28-S</name>
    <dbReference type="NCBI Taxonomy" id="1395516"/>
    <lineage>
        <taxon>Bacteria</taxon>
        <taxon>Pseudomonadati</taxon>
        <taxon>Pseudomonadota</taxon>
        <taxon>Gammaproteobacteria</taxon>
        <taxon>Pseudomonadales</taxon>
        <taxon>Pseudomonadaceae</taxon>
        <taxon>Pseudomonas</taxon>
    </lineage>
</organism>
<dbReference type="PATRIC" id="fig|1395516.4.peg.3736"/>
<dbReference type="EMBL" id="AYMZ01000008">
    <property type="protein sequence ID" value="ETF06823.1"/>
    <property type="molecule type" value="Genomic_DNA"/>
</dbReference>
<dbReference type="RefSeq" id="WP_024013716.1">
    <property type="nucleotide sequence ID" value="NZ_CM002330.1"/>
</dbReference>